<evidence type="ECO:0000256" key="2">
    <source>
        <dbReference type="SAM" id="Phobius"/>
    </source>
</evidence>
<dbReference type="AlphaFoldDB" id="D6ABI5"/>
<keyword evidence="2" id="KW-0472">Membrane</keyword>
<keyword evidence="2" id="KW-1133">Transmembrane helix</keyword>
<feature type="transmembrane region" description="Helical" evidence="2">
    <location>
        <begin position="45"/>
        <end position="68"/>
    </location>
</feature>
<organism evidence="3 4">
    <name type="scientific">Streptomyces filamentosus NRRL 15998</name>
    <dbReference type="NCBI Taxonomy" id="457431"/>
    <lineage>
        <taxon>Bacteria</taxon>
        <taxon>Bacillati</taxon>
        <taxon>Actinomycetota</taxon>
        <taxon>Actinomycetes</taxon>
        <taxon>Kitasatosporales</taxon>
        <taxon>Streptomycetaceae</taxon>
        <taxon>Streptomyces</taxon>
    </lineage>
</organism>
<sequence length="196" mass="20854">MPPLWRVRRAGDNGARMRSYGHGGGTGVSASATGRSGGRGRLKGVSLVVGGALLFVVGLFAVVTGTGLSGVLGMRVETFGRIDCNDTRTEKGQTVWHCSGETPAQQRANDAERRRAAREALRAHVDGMPRSAEISRSRILFADHDGRTDPETITATQVFGGGRWYAHSSMLVGYGMIPLLLGAGTAAWGGYLLRKR</sequence>
<dbReference type="EMBL" id="DS999644">
    <property type="protein sequence ID" value="EFE76490.2"/>
    <property type="molecule type" value="Genomic_DNA"/>
</dbReference>
<feature type="transmembrane region" description="Helical" evidence="2">
    <location>
        <begin position="171"/>
        <end position="193"/>
    </location>
</feature>
<keyword evidence="2" id="KW-0812">Transmembrane</keyword>
<reference evidence="4" key="1">
    <citation type="submission" date="2008-10" db="EMBL/GenBank/DDBJ databases">
        <authorList>
            <person name="Molnar K."/>
        </authorList>
    </citation>
    <scope>NUCLEOTIDE SEQUENCE [LARGE SCALE GENOMIC DNA]</scope>
    <source>
        <strain evidence="4">NRRL 15998</strain>
    </source>
</reference>
<gene>
    <name evidence="3" type="ORF">SSGG_03857</name>
</gene>
<evidence type="ECO:0000256" key="1">
    <source>
        <dbReference type="SAM" id="MobiDB-lite"/>
    </source>
</evidence>
<evidence type="ECO:0000313" key="3">
    <source>
        <dbReference type="EMBL" id="EFE76490.2"/>
    </source>
</evidence>
<accession>D6ABI5</accession>
<name>D6ABI5_STRFL</name>
<protein>
    <submittedName>
        <fullName evidence="3">Predicted protein</fullName>
    </submittedName>
</protein>
<reference evidence="4" key="2">
    <citation type="submission" date="2008-12" db="EMBL/GenBank/DDBJ databases">
        <title>Annotation of Streptomyces roseosporus strain NRRL 15998.</title>
        <authorList>
            <consortium name="The Broad Institute Genome Sequencing Platform"/>
            <consortium name="Broad Institute Microbial Sequencing Center"/>
            <person name="Fischbach M."/>
            <person name="Ward D."/>
            <person name="Young S."/>
            <person name="Kodira C.D."/>
            <person name="Zeng Q."/>
            <person name="Koehrsen M."/>
            <person name="Godfrey P."/>
            <person name="Alvarado L."/>
            <person name="Berlin A.M."/>
            <person name="Borenstein D."/>
            <person name="Chen Z."/>
            <person name="Engels R."/>
            <person name="Freedman E."/>
            <person name="Gellesch M."/>
            <person name="Goldberg J."/>
            <person name="Griggs A."/>
            <person name="Gujja S."/>
            <person name="Heiman D.I."/>
            <person name="Hepburn T.A."/>
            <person name="Howarth C."/>
            <person name="Jen D."/>
            <person name="Larson L."/>
            <person name="Lewis B."/>
            <person name="Mehta T."/>
            <person name="Park D."/>
            <person name="Pearson M."/>
            <person name="Roberts A."/>
            <person name="Saif S."/>
            <person name="Shea T.D."/>
            <person name="Shenoy N."/>
            <person name="Sisk P."/>
            <person name="Stolte C."/>
            <person name="Sykes S.N."/>
            <person name="Walk T."/>
            <person name="White J."/>
            <person name="Yandava C."/>
            <person name="Straight P."/>
            <person name="Clardy J."/>
            <person name="Hung D."/>
            <person name="Kolter R."/>
            <person name="Mekalanos J."/>
            <person name="Walker S."/>
            <person name="Walsh C.T."/>
            <person name="Wieland B.L.C."/>
            <person name="Ilzarbe M."/>
            <person name="Galagan J."/>
            <person name="Nusbaum C."/>
            <person name="Birren B."/>
        </authorList>
    </citation>
    <scope>NUCLEOTIDE SEQUENCE [LARGE SCALE GENOMIC DNA]</scope>
    <source>
        <strain evidence="4">NRRL 15998</strain>
    </source>
</reference>
<feature type="region of interest" description="Disordered" evidence="1">
    <location>
        <begin position="15"/>
        <end position="38"/>
    </location>
</feature>
<proteinExistence type="predicted"/>
<evidence type="ECO:0000313" key="4">
    <source>
        <dbReference type="Proteomes" id="UP000003986"/>
    </source>
</evidence>
<dbReference type="Proteomes" id="UP000003986">
    <property type="component" value="Unassembled WGS sequence"/>
</dbReference>